<evidence type="ECO:0000313" key="7">
    <source>
        <dbReference type="Ensembl" id="ENSFHEP00000019300.1"/>
    </source>
</evidence>
<evidence type="ECO:0000256" key="2">
    <source>
        <dbReference type="ARBA" id="ARBA00022525"/>
    </source>
</evidence>
<evidence type="ECO:0000256" key="5">
    <source>
        <dbReference type="SAM" id="SignalP"/>
    </source>
</evidence>
<reference evidence="7" key="2">
    <citation type="submission" date="2025-09" db="UniProtKB">
        <authorList>
            <consortium name="Ensembl"/>
        </authorList>
    </citation>
    <scope>IDENTIFICATION</scope>
</reference>
<dbReference type="SMART" id="SM00284">
    <property type="entry name" value="OLF"/>
    <property type="match status" value="1"/>
</dbReference>
<dbReference type="Ensembl" id="ENSFHET00000028497.1">
    <property type="protein sequence ID" value="ENSFHEP00000019300.1"/>
    <property type="gene ID" value="ENSFHEG00000021188.1"/>
</dbReference>
<dbReference type="GeneTree" id="ENSGT00940000165415"/>
<feature type="domain" description="Olfactomedin-like" evidence="6">
    <location>
        <begin position="186"/>
        <end position="493"/>
    </location>
</feature>
<evidence type="ECO:0000256" key="1">
    <source>
        <dbReference type="ARBA" id="ARBA00004613"/>
    </source>
</evidence>
<dbReference type="PANTHER" id="PTHR23192">
    <property type="entry name" value="OLFACTOMEDIN-RELATED"/>
    <property type="match status" value="1"/>
</dbReference>
<accession>A0A3Q2TRB2</accession>
<protein>
    <recommendedName>
        <fullName evidence="6">Olfactomedin-like domain-containing protein</fullName>
    </recommendedName>
</protein>
<reference evidence="7" key="1">
    <citation type="submission" date="2025-08" db="UniProtKB">
        <authorList>
            <consortium name="Ensembl"/>
        </authorList>
    </citation>
    <scope>IDENTIFICATION</scope>
</reference>
<sequence>MMKLSAIVPLWALLSLTQQAAPREKCSCDLSLEEKAFPHDKLQTVEGNATECKTHVTPEKALELESLLLGLEKRLTQLHNDMTILENEDDGELYGVLSLFIIENEMVEIRQLMNKLNRTTLEYQVLTADTVQQLEDLKTEMTKLEKFDTMEVMKGRKVNRHLKIALQTCKSGVNVTAVPTQEPYGTCERGPLRNVTGPVVNTQGEFSGNYPYGAWGRDPKPEVGKDRWYWVVPLTSSQYANYVRFYSSLSALIIGVSNPESRMHNSGGGPDDEDGEWLEEEDGEELLQWRGPGNIQISPSNPASNTIQGPNNVLYGGALYYNCYNQDAVCRFNLTTKTVTNVKLPKGTRYNSKSNFCHLENCFLFTDLDLITDESGVWVVYTTTQALGNLVLSKVEETEPPSLGKTWTTSVYKQSVSNTFMACGVLYATRYINTNMEEVFYSFDTTTGMENFKVGIFINKVSPNIYSLNYSPVDQMLYVYSDAKMVSYKALFG</sequence>
<evidence type="ECO:0000256" key="4">
    <source>
        <dbReference type="SAM" id="Coils"/>
    </source>
</evidence>
<organism evidence="7 8">
    <name type="scientific">Fundulus heteroclitus</name>
    <name type="common">Killifish</name>
    <name type="synonym">Mummichog</name>
    <dbReference type="NCBI Taxonomy" id="8078"/>
    <lineage>
        <taxon>Eukaryota</taxon>
        <taxon>Metazoa</taxon>
        <taxon>Chordata</taxon>
        <taxon>Craniata</taxon>
        <taxon>Vertebrata</taxon>
        <taxon>Euteleostomi</taxon>
        <taxon>Actinopterygii</taxon>
        <taxon>Neopterygii</taxon>
        <taxon>Teleostei</taxon>
        <taxon>Neoteleostei</taxon>
        <taxon>Acanthomorphata</taxon>
        <taxon>Ovalentaria</taxon>
        <taxon>Atherinomorphae</taxon>
        <taxon>Cyprinodontiformes</taxon>
        <taxon>Fundulidae</taxon>
        <taxon>Fundulus</taxon>
    </lineage>
</organism>
<keyword evidence="4" id="KW-0175">Coiled coil</keyword>
<feature type="coiled-coil region" evidence="4">
    <location>
        <begin position="68"/>
        <end position="129"/>
    </location>
</feature>
<dbReference type="PROSITE" id="PS51132">
    <property type="entry name" value="OLF"/>
    <property type="match status" value="1"/>
</dbReference>
<dbReference type="Proteomes" id="UP000265000">
    <property type="component" value="Unplaced"/>
</dbReference>
<dbReference type="GO" id="GO:0007165">
    <property type="term" value="P:signal transduction"/>
    <property type="evidence" value="ECO:0007669"/>
    <property type="project" value="TreeGrafter"/>
</dbReference>
<keyword evidence="2" id="KW-0964">Secreted</keyword>
<comment type="subcellular location">
    <subcellularLocation>
        <location evidence="1">Secreted</location>
    </subcellularLocation>
</comment>
<comment type="caution">
    <text evidence="3">Lacks conserved residue(s) required for the propagation of feature annotation.</text>
</comment>
<feature type="signal peptide" evidence="5">
    <location>
        <begin position="1"/>
        <end position="22"/>
    </location>
</feature>
<keyword evidence="8" id="KW-1185">Reference proteome</keyword>
<keyword evidence="5" id="KW-0732">Signal</keyword>
<dbReference type="Pfam" id="PF02191">
    <property type="entry name" value="OLF"/>
    <property type="match status" value="1"/>
</dbReference>
<dbReference type="InterPro" id="IPR003112">
    <property type="entry name" value="Olfac-like_dom"/>
</dbReference>
<evidence type="ECO:0000256" key="3">
    <source>
        <dbReference type="PROSITE-ProRule" id="PRU00446"/>
    </source>
</evidence>
<name>A0A3Q2TRB2_FUNHE</name>
<evidence type="ECO:0000259" key="6">
    <source>
        <dbReference type="PROSITE" id="PS51132"/>
    </source>
</evidence>
<proteinExistence type="predicted"/>
<feature type="chain" id="PRO_5018584983" description="Olfactomedin-like domain-containing protein" evidence="5">
    <location>
        <begin position="23"/>
        <end position="493"/>
    </location>
</feature>
<dbReference type="InterPro" id="IPR050605">
    <property type="entry name" value="Olfactomedin-like_domain"/>
</dbReference>
<dbReference type="PANTHER" id="PTHR23192:SF68">
    <property type="entry name" value="OLFACTOMEDIN-4-LIKE"/>
    <property type="match status" value="1"/>
</dbReference>
<dbReference type="GO" id="GO:0005615">
    <property type="term" value="C:extracellular space"/>
    <property type="evidence" value="ECO:0007669"/>
    <property type="project" value="TreeGrafter"/>
</dbReference>
<dbReference type="AlphaFoldDB" id="A0A3Q2TRB2"/>
<evidence type="ECO:0000313" key="8">
    <source>
        <dbReference type="Proteomes" id="UP000265000"/>
    </source>
</evidence>